<dbReference type="PANTHER" id="PTHR47958">
    <property type="entry name" value="ATP-DEPENDENT RNA HELICASE DBP3"/>
    <property type="match status" value="1"/>
</dbReference>
<evidence type="ECO:0000256" key="10">
    <source>
        <dbReference type="PROSITE-ProRule" id="PRU00552"/>
    </source>
</evidence>
<dbReference type="SMART" id="SM00487">
    <property type="entry name" value="DEXDc"/>
    <property type="match status" value="1"/>
</dbReference>
<dbReference type="InterPro" id="IPR027417">
    <property type="entry name" value="P-loop_NTPase"/>
</dbReference>
<dbReference type="PROSITE" id="PS51195">
    <property type="entry name" value="Q_MOTIF"/>
    <property type="match status" value="1"/>
</dbReference>
<dbReference type="InterPro" id="IPR014001">
    <property type="entry name" value="Helicase_ATP-bd"/>
</dbReference>
<feature type="region of interest" description="Disordered" evidence="11">
    <location>
        <begin position="333"/>
        <end position="361"/>
    </location>
</feature>
<dbReference type="Pfam" id="PF12333">
    <property type="entry name" value="Ipi1_N"/>
    <property type="match status" value="1"/>
</dbReference>
<evidence type="ECO:0000256" key="6">
    <source>
        <dbReference type="ARBA" id="ARBA00022801"/>
    </source>
</evidence>
<dbReference type="CDD" id="cd18787">
    <property type="entry name" value="SF2_C_DEAD"/>
    <property type="match status" value="1"/>
</dbReference>
<comment type="catalytic activity">
    <reaction evidence="9">
        <text>ATP + H2O = ADP + phosphate + H(+)</text>
        <dbReference type="Rhea" id="RHEA:13065"/>
        <dbReference type="ChEBI" id="CHEBI:15377"/>
        <dbReference type="ChEBI" id="CHEBI:15378"/>
        <dbReference type="ChEBI" id="CHEBI:30616"/>
        <dbReference type="ChEBI" id="CHEBI:43474"/>
        <dbReference type="ChEBI" id="CHEBI:456216"/>
        <dbReference type="EC" id="3.6.4.13"/>
    </reaction>
</comment>
<protein>
    <recommendedName>
        <fullName evidence="4">Pre-rRNA-processing protein IPI1</fullName>
        <ecNumber evidence="2">3.6.4.13</ecNumber>
    </recommendedName>
    <alternativeName>
        <fullName evidence="3">Pre-rRNA-processing protein ipi1</fullName>
    </alternativeName>
</protein>
<dbReference type="InterPro" id="IPR014014">
    <property type="entry name" value="RNA_helicase_DEAD_Q_motif"/>
</dbReference>
<evidence type="ECO:0000256" key="4">
    <source>
        <dbReference type="ARBA" id="ARBA00021642"/>
    </source>
</evidence>
<evidence type="ECO:0000256" key="5">
    <source>
        <dbReference type="ARBA" id="ARBA00022741"/>
    </source>
</evidence>
<keyword evidence="5" id="KW-0547">Nucleotide-binding</keyword>
<keyword evidence="7" id="KW-0347">Helicase</keyword>
<dbReference type="EC" id="3.6.4.13" evidence="2"/>
<dbReference type="Proteomes" id="UP001301769">
    <property type="component" value="Unassembled WGS sequence"/>
</dbReference>
<dbReference type="GO" id="GO:0016787">
    <property type="term" value="F:hydrolase activity"/>
    <property type="evidence" value="ECO:0007669"/>
    <property type="project" value="UniProtKB-KW"/>
</dbReference>
<dbReference type="Pfam" id="PF00270">
    <property type="entry name" value="DEAD"/>
    <property type="match status" value="1"/>
</dbReference>
<dbReference type="GO" id="GO:0003724">
    <property type="term" value="F:RNA helicase activity"/>
    <property type="evidence" value="ECO:0007669"/>
    <property type="project" value="UniProtKB-EC"/>
</dbReference>
<feature type="domain" description="Helicase C-terminal" evidence="13">
    <location>
        <begin position="766"/>
        <end position="921"/>
    </location>
</feature>
<evidence type="ECO:0000259" key="14">
    <source>
        <dbReference type="PROSITE" id="PS51195"/>
    </source>
</evidence>
<evidence type="ECO:0000256" key="7">
    <source>
        <dbReference type="ARBA" id="ARBA00022806"/>
    </source>
</evidence>
<dbReference type="PROSITE" id="PS51194">
    <property type="entry name" value="HELICASE_CTER"/>
    <property type="match status" value="1"/>
</dbReference>
<dbReference type="GO" id="GO:0003676">
    <property type="term" value="F:nucleic acid binding"/>
    <property type="evidence" value="ECO:0007669"/>
    <property type="project" value="InterPro"/>
</dbReference>
<dbReference type="InterPro" id="IPR001650">
    <property type="entry name" value="Helicase_C-like"/>
</dbReference>
<comment type="function">
    <text evidence="1">Component of the RIX1 complex required for processing of ITS2 sequences from 35S pre-rRNA.</text>
</comment>
<dbReference type="PROSITE" id="PS00039">
    <property type="entry name" value="DEAD_ATP_HELICASE"/>
    <property type="match status" value="1"/>
</dbReference>
<reference evidence="15" key="2">
    <citation type="submission" date="2023-05" db="EMBL/GenBank/DDBJ databases">
        <authorList>
            <consortium name="Lawrence Berkeley National Laboratory"/>
            <person name="Steindorff A."/>
            <person name="Hensen N."/>
            <person name="Bonometti L."/>
            <person name="Westerberg I."/>
            <person name="Brannstrom I.O."/>
            <person name="Guillou S."/>
            <person name="Cros-Aarteil S."/>
            <person name="Calhoun S."/>
            <person name="Haridas S."/>
            <person name="Kuo A."/>
            <person name="Mondo S."/>
            <person name="Pangilinan J."/>
            <person name="Riley R."/>
            <person name="Labutti K."/>
            <person name="Andreopoulos B."/>
            <person name="Lipzen A."/>
            <person name="Chen C."/>
            <person name="Yanf M."/>
            <person name="Daum C."/>
            <person name="Ng V."/>
            <person name="Clum A."/>
            <person name="Ohm R."/>
            <person name="Martin F."/>
            <person name="Silar P."/>
            <person name="Natvig D."/>
            <person name="Lalanne C."/>
            <person name="Gautier V."/>
            <person name="Ament-Velasquez S.L."/>
            <person name="Kruys A."/>
            <person name="Hutchinson M.I."/>
            <person name="Powell A.J."/>
            <person name="Barry K."/>
            <person name="Miller A.N."/>
            <person name="Grigoriev I.V."/>
            <person name="Debuchy R."/>
            <person name="Gladieux P."/>
            <person name="Thoren M.H."/>
            <person name="Johannesson H."/>
        </authorList>
    </citation>
    <scope>NUCLEOTIDE SEQUENCE</scope>
    <source>
        <strain evidence="15">PSN293</strain>
    </source>
</reference>
<keyword evidence="8" id="KW-0067">ATP-binding</keyword>
<evidence type="ECO:0000256" key="3">
    <source>
        <dbReference type="ARBA" id="ARBA00020467"/>
    </source>
</evidence>
<evidence type="ECO:0000256" key="11">
    <source>
        <dbReference type="SAM" id="MobiDB-lite"/>
    </source>
</evidence>
<dbReference type="EMBL" id="MU858099">
    <property type="protein sequence ID" value="KAK4214080.1"/>
    <property type="molecule type" value="Genomic_DNA"/>
</dbReference>
<dbReference type="GO" id="GO:0005524">
    <property type="term" value="F:ATP binding"/>
    <property type="evidence" value="ECO:0007669"/>
    <property type="project" value="UniProtKB-KW"/>
</dbReference>
<reference evidence="15" key="1">
    <citation type="journal article" date="2023" name="Mol. Phylogenet. Evol.">
        <title>Genome-scale phylogeny and comparative genomics of the fungal order Sordariales.</title>
        <authorList>
            <person name="Hensen N."/>
            <person name="Bonometti L."/>
            <person name="Westerberg I."/>
            <person name="Brannstrom I.O."/>
            <person name="Guillou S."/>
            <person name="Cros-Aarteil S."/>
            <person name="Calhoun S."/>
            <person name="Haridas S."/>
            <person name="Kuo A."/>
            <person name="Mondo S."/>
            <person name="Pangilinan J."/>
            <person name="Riley R."/>
            <person name="LaButti K."/>
            <person name="Andreopoulos B."/>
            <person name="Lipzen A."/>
            <person name="Chen C."/>
            <person name="Yan M."/>
            <person name="Daum C."/>
            <person name="Ng V."/>
            <person name="Clum A."/>
            <person name="Steindorff A."/>
            <person name="Ohm R.A."/>
            <person name="Martin F."/>
            <person name="Silar P."/>
            <person name="Natvig D.O."/>
            <person name="Lalanne C."/>
            <person name="Gautier V."/>
            <person name="Ament-Velasquez S.L."/>
            <person name="Kruys A."/>
            <person name="Hutchinson M.I."/>
            <person name="Powell A.J."/>
            <person name="Barry K."/>
            <person name="Miller A.N."/>
            <person name="Grigoriev I.V."/>
            <person name="Debuchy R."/>
            <person name="Gladieux P."/>
            <person name="Hiltunen Thoren M."/>
            <person name="Johannesson H."/>
        </authorList>
    </citation>
    <scope>NUCLEOTIDE SEQUENCE</scope>
    <source>
        <strain evidence="15">PSN293</strain>
    </source>
</reference>
<feature type="domain" description="DEAD-box RNA helicase Q" evidence="14">
    <location>
        <begin position="511"/>
        <end position="539"/>
    </location>
</feature>
<dbReference type="FunFam" id="3.40.50.300:FF:000008">
    <property type="entry name" value="ATP-dependent RNA helicase RhlB"/>
    <property type="match status" value="1"/>
</dbReference>
<evidence type="ECO:0000256" key="2">
    <source>
        <dbReference type="ARBA" id="ARBA00012552"/>
    </source>
</evidence>
<evidence type="ECO:0000256" key="8">
    <source>
        <dbReference type="ARBA" id="ARBA00022840"/>
    </source>
</evidence>
<dbReference type="SMART" id="SM00490">
    <property type="entry name" value="HELICc"/>
    <property type="match status" value="1"/>
</dbReference>
<evidence type="ECO:0000256" key="9">
    <source>
        <dbReference type="ARBA" id="ARBA00047984"/>
    </source>
</evidence>
<feature type="domain" description="Helicase ATP-binding" evidence="12">
    <location>
        <begin position="542"/>
        <end position="738"/>
    </location>
</feature>
<dbReference type="InterPro" id="IPR016024">
    <property type="entry name" value="ARM-type_fold"/>
</dbReference>
<dbReference type="SUPFAM" id="SSF48371">
    <property type="entry name" value="ARM repeat"/>
    <property type="match status" value="1"/>
</dbReference>
<comment type="caution">
    <text evidence="15">The sequence shown here is derived from an EMBL/GenBank/DDBJ whole genome shotgun (WGS) entry which is preliminary data.</text>
</comment>
<keyword evidence="6" id="KW-0378">Hydrolase</keyword>
<gene>
    <name evidence="15" type="ORF">QBC37DRAFT_440394</name>
</gene>
<keyword evidence="16" id="KW-1185">Reference proteome</keyword>
<dbReference type="InterPro" id="IPR011545">
    <property type="entry name" value="DEAD/DEAH_box_helicase_dom"/>
</dbReference>
<dbReference type="SUPFAM" id="SSF52540">
    <property type="entry name" value="P-loop containing nucleoside triphosphate hydrolases"/>
    <property type="match status" value="1"/>
</dbReference>
<dbReference type="Pfam" id="PF00271">
    <property type="entry name" value="Helicase_C"/>
    <property type="match status" value="1"/>
</dbReference>
<evidence type="ECO:0000313" key="15">
    <source>
        <dbReference type="EMBL" id="KAK4214080.1"/>
    </source>
</evidence>
<dbReference type="InterPro" id="IPR000629">
    <property type="entry name" value="RNA-helicase_DEAD-box_CS"/>
</dbReference>
<feature type="region of interest" description="Disordered" evidence="11">
    <location>
        <begin position="965"/>
        <end position="984"/>
    </location>
</feature>
<sequence length="984" mass="109023">MGSSNRKKKEKKKDFQKAKLKVGKAKAKAANFTDTSFKAKSIIVNQQTVSHADEGENRPEQFKQTLSSAVAAKSDNQRRDALAYMINQLSANPPNNPVGTSGLLTKLLPLISDTSTAVRANLLKLFRVLPPAEVGPHVEKILMYIRGGMTHLSTDIRNDTLNMMEWLLEVAGDEVVSCPGGWLKTLNSFSSMLGWNPTVNAVTVSKGWTSASKATLGATSKKGPEAQARQMLVLARFLQVGFQEESPTPYDPRAYWDNLYRLPATANPFAYLNLFGTPRDEDSEMYPDRLSRQRVFEAKWKSAILEGMEGARKEGGAVGRSASSLAKVLSGEMKKPVIQSRRENSPPHNTQPLLQVPPLTQNPLSALQPPDFNRLVRAPSSALHQPSDARQLCISTPFVLFTPAAPHKELKEALPPPPPVNQIEPEALEGWEKPTKYDYTAEDPDKWESGAQVYEYVAKDDEDGEIGPEHPELELELFGDPAKRHHQGIDFTRIAAIELYQEGPARVEPISKFEDAGLHPAMLRNVVLAGYTAPTPIQRYCLPAIGAGYDVIAIAQTGSGKTAAYLIPILNKLMGKAKKLAAPRPDPTTYQPGLDRPYRAEPLVVIVCPSRELAIQIFNEARKFCYRTMLRPCVIYGGGPIREQIVQLQKGCDVLVASPGRLIDFIERPEILSLRRLRYMVIDEADEMLHDDWQAEFTAILEGGEQEEGNVKYMLFSATFPKAARDLAKTHLAETHVRLRVGRAGSTHENIKQNIIMVDPPMKKKALFDLVNSLPPTRTIIFVNSKRAADELDDFLYNQGIPCASMHSDRTQKEREATMRAFRAGKCPVLIATAVSARGIDVKNVMHVINYDLPTIDYGGIEEYTHRIGRTGRIGFRGLATSFYTERDEPLASVLTRTLMETNQEIPDFLERFKPQSGRLTFEADSDFDENDIVGADDLVDENNPPIDLEALENGGEAYQNGFDTNGGGFEETAASPKMEGGGW</sequence>
<evidence type="ECO:0000259" key="13">
    <source>
        <dbReference type="PROSITE" id="PS51194"/>
    </source>
</evidence>
<name>A0AAN6Y8U3_9PEZI</name>
<feature type="compositionally biased region" description="Basic residues" evidence="11">
    <location>
        <begin position="1"/>
        <end position="11"/>
    </location>
</feature>
<feature type="compositionally biased region" description="Polar residues" evidence="11">
    <location>
        <begin position="346"/>
        <end position="361"/>
    </location>
</feature>
<feature type="compositionally biased region" description="Basic and acidic residues" evidence="11">
    <location>
        <begin position="333"/>
        <end position="345"/>
    </location>
</feature>
<dbReference type="AlphaFoldDB" id="A0AAN6Y8U3"/>
<feature type="region of interest" description="Disordered" evidence="11">
    <location>
        <begin position="1"/>
        <end position="20"/>
    </location>
</feature>
<evidence type="ECO:0000259" key="12">
    <source>
        <dbReference type="PROSITE" id="PS51192"/>
    </source>
</evidence>
<proteinExistence type="predicted"/>
<dbReference type="Gene3D" id="3.40.50.300">
    <property type="entry name" value="P-loop containing nucleotide triphosphate hydrolases"/>
    <property type="match status" value="2"/>
</dbReference>
<accession>A0AAN6Y8U3</accession>
<evidence type="ECO:0000313" key="16">
    <source>
        <dbReference type="Proteomes" id="UP001301769"/>
    </source>
</evidence>
<evidence type="ECO:0000256" key="1">
    <source>
        <dbReference type="ARBA" id="ARBA00002355"/>
    </source>
</evidence>
<dbReference type="InterPro" id="IPR024679">
    <property type="entry name" value="Ipi1_N"/>
</dbReference>
<feature type="short sequence motif" description="Q motif" evidence="10">
    <location>
        <begin position="511"/>
        <end position="539"/>
    </location>
</feature>
<organism evidence="15 16">
    <name type="scientific">Rhypophila decipiens</name>
    <dbReference type="NCBI Taxonomy" id="261697"/>
    <lineage>
        <taxon>Eukaryota</taxon>
        <taxon>Fungi</taxon>
        <taxon>Dikarya</taxon>
        <taxon>Ascomycota</taxon>
        <taxon>Pezizomycotina</taxon>
        <taxon>Sordariomycetes</taxon>
        <taxon>Sordariomycetidae</taxon>
        <taxon>Sordariales</taxon>
        <taxon>Naviculisporaceae</taxon>
        <taxon>Rhypophila</taxon>
    </lineage>
</organism>
<dbReference type="PROSITE" id="PS51192">
    <property type="entry name" value="HELICASE_ATP_BIND_1"/>
    <property type="match status" value="1"/>
</dbReference>